<dbReference type="Pfam" id="PF22042">
    <property type="entry name" value="EF-G_D2"/>
    <property type="match status" value="1"/>
</dbReference>
<evidence type="ECO:0000256" key="10">
    <source>
        <dbReference type="SAM" id="Coils"/>
    </source>
</evidence>
<dbReference type="PANTHER" id="PTHR43381:SF5">
    <property type="entry name" value="TR-TYPE G DOMAIN-CONTAINING PROTEIN"/>
    <property type="match status" value="1"/>
</dbReference>
<evidence type="ECO:0000256" key="11">
    <source>
        <dbReference type="SAM" id="MobiDB-lite"/>
    </source>
</evidence>
<reference evidence="13 14" key="1">
    <citation type="submission" date="2020-08" db="EMBL/GenBank/DDBJ databases">
        <title>Genomic Encyclopedia of Type Strains, Phase IV (KMG-IV): sequencing the most valuable type-strain genomes for metagenomic binning, comparative biology and taxonomic classification.</title>
        <authorList>
            <person name="Goeker M."/>
        </authorList>
    </citation>
    <scope>NUCLEOTIDE SEQUENCE [LARGE SCALE GENOMIC DNA]</scope>
    <source>
        <strain evidence="13 14">DSM 101535</strain>
    </source>
</reference>
<dbReference type="InterPro" id="IPR009000">
    <property type="entry name" value="Transl_B-barrel_sf"/>
</dbReference>
<dbReference type="InterPro" id="IPR023115">
    <property type="entry name" value="TIF_IF2_dom3"/>
</dbReference>
<sequence length="940" mass="100069">MSETDNDKPKLGMRQPLGLKRTVETGKVKQSFSHGRSNTVVVEVKRRRVLGPQGGAPEAATAAPEPTPAPAAPVAAPRPAPRPPVSNETAQERQARLLREAEDQRMHTLEESRRREDAERQRAAEEERRRAEERARAETEATAKAAEPTPAPAPAAPEPVAAQPAPEPTPAPAPAPAPVEATTPAPAATPAPTPAPAPAAVTTPAPVAAAPKPAPAPRAAPTPAPAPSLGLGRDPSMPAPRRFSPVARPEIPKPQPKPAPAPAPAAAPTAAASASATGGSNAPRSLPSGQATPRNNSPARPQQRDRKGDERRGGKLTVTRALNEDGARARSLAALKRAREKEKRGFGGPREPQAKQVRDVQVPEAITVQELANRMAERGADLVKTLFKMGMPVTMTQTIDQDTAELLVTEFGHNIVRVSDSDVDLAMDTTEDAAETLQTRPPVVTIMGHVDHGKTSLLDALRGTDVVRGEAGGITQHIGAYQVTLKDKSKVTFLDTPGHEAFTAMRARGADVTDIVVLVVAADDGLMPQTIEAINHTKASGKPMIVAINKIDKHEANAQRVRERLLEHNIQVEMMGGETQDVEVSALKKIGLDELIEKIQLQAELLDLRANPDRAAEGSVIEAKLDKGRGPVATVLVTRGTLKVGDVFVVGAESGKVRALVDDKGRQLKSAGPSMPVEVLGLSGTPSAGDQLQVVENEQRAREVAEYRQSVVLQKRTTSAPTSLENMFSALRANAAIEYPLVVKADTQGTVEAIVASINKISTDLIRARVLHAGVGGITESDVTLAGASGAPIIGFHVRANAKAREIAERQKVALKYYDVIYDLIDEIRAGMAGELGPEAFETVVGRAEIREVFSAGKHGRAAGLLVTEGVIRKALKARITRNDVIIYNGEIASLRRFKDDVPEVRAGLECGVTFTQNFIDIKAGDYLETFEVELRERTL</sequence>
<keyword evidence="14" id="KW-1185">Reference proteome</keyword>
<feature type="compositionally biased region" description="Pro residues" evidence="11">
    <location>
        <begin position="65"/>
        <end position="84"/>
    </location>
</feature>
<feature type="compositionally biased region" description="Pro residues" evidence="11">
    <location>
        <begin position="165"/>
        <end position="177"/>
    </location>
</feature>
<comment type="function">
    <text evidence="8 9">One of the essential components for the initiation of protein synthesis. Protects formylmethionyl-tRNA from spontaneous hydrolysis and promotes its binding to the 30S ribosomal subunits. Also involved in the hydrolysis of GTP during the formation of the 70S ribosomal complex.</text>
</comment>
<keyword evidence="7 8" id="KW-0342">GTP-binding</keyword>
<feature type="binding site" evidence="8">
    <location>
        <begin position="448"/>
        <end position="455"/>
    </location>
    <ligand>
        <name>GTP</name>
        <dbReference type="ChEBI" id="CHEBI:37565"/>
    </ligand>
</feature>
<feature type="compositionally biased region" description="Basic and acidic residues" evidence="11">
    <location>
        <begin position="1"/>
        <end position="10"/>
    </location>
</feature>
<feature type="coiled-coil region" evidence="10">
    <location>
        <begin position="544"/>
        <end position="571"/>
    </location>
</feature>
<feature type="region of interest" description="Disordered" evidence="11">
    <location>
        <begin position="1"/>
        <end position="358"/>
    </location>
</feature>
<dbReference type="CDD" id="cd01887">
    <property type="entry name" value="IF2_eIF5B"/>
    <property type="match status" value="1"/>
</dbReference>
<dbReference type="NCBIfam" id="TIGR00231">
    <property type="entry name" value="small_GTP"/>
    <property type="match status" value="1"/>
</dbReference>
<dbReference type="Pfam" id="PF08364">
    <property type="entry name" value="IF2_assoc"/>
    <property type="match status" value="1"/>
</dbReference>
<keyword evidence="3 8" id="KW-0963">Cytoplasm</keyword>
<dbReference type="SUPFAM" id="SSF52156">
    <property type="entry name" value="Initiation factor IF2/eIF5b, domain 3"/>
    <property type="match status" value="1"/>
</dbReference>
<organism evidence="13 14">
    <name type="scientific">Sphingomonas endophytica</name>
    <dbReference type="NCBI Taxonomy" id="869719"/>
    <lineage>
        <taxon>Bacteria</taxon>
        <taxon>Pseudomonadati</taxon>
        <taxon>Pseudomonadota</taxon>
        <taxon>Alphaproteobacteria</taxon>
        <taxon>Sphingomonadales</taxon>
        <taxon>Sphingomonadaceae</taxon>
        <taxon>Sphingomonas</taxon>
    </lineage>
</organism>
<dbReference type="PANTHER" id="PTHR43381">
    <property type="entry name" value="TRANSLATION INITIATION FACTOR IF-2-RELATED"/>
    <property type="match status" value="1"/>
</dbReference>
<dbReference type="Pfam" id="PF11987">
    <property type="entry name" value="IF-2"/>
    <property type="match status" value="1"/>
</dbReference>
<dbReference type="EMBL" id="JACIJN010000010">
    <property type="protein sequence ID" value="MBB5727026.1"/>
    <property type="molecule type" value="Genomic_DNA"/>
</dbReference>
<evidence type="ECO:0000256" key="6">
    <source>
        <dbReference type="ARBA" id="ARBA00022917"/>
    </source>
</evidence>
<comment type="subcellular location">
    <subcellularLocation>
        <location evidence="8">Cytoplasm</location>
    </subcellularLocation>
</comment>
<name>A0ABR6N8C8_9SPHN</name>
<dbReference type="InterPro" id="IPR013575">
    <property type="entry name" value="IF2_assoc_dom_bac"/>
</dbReference>
<evidence type="ECO:0000256" key="9">
    <source>
        <dbReference type="RuleBase" id="RU000644"/>
    </source>
</evidence>
<dbReference type="InterPro" id="IPR005225">
    <property type="entry name" value="Small_GTP-bd"/>
</dbReference>
<dbReference type="InterPro" id="IPR006847">
    <property type="entry name" value="IF2_N"/>
</dbReference>
<dbReference type="NCBIfam" id="TIGR00487">
    <property type="entry name" value="IF-2"/>
    <property type="match status" value="1"/>
</dbReference>
<evidence type="ECO:0000256" key="1">
    <source>
        <dbReference type="ARBA" id="ARBA00007733"/>
    </source>
</evidence>
<evidence type="ECO:0000313" key="13">
    <source>
        <dbReference type="EMBL" id="MBB5727026.1"/>
    </source>
</evidence>
<dbReference type="Pfam" id="PF04760">
    <property type="entry name" value="IF2_N"/>
    <property type="match status" value="1"/>
</dbReference>
<keyword evidence="4 8" id="KW-0396">Initiation factor</keyword>
<dbReference type="InterPro" id="IPR015760">
    <property type="entry name" value="TIF_IF2"/>
</dbReference>
<dbReference type="SUPFAM" id="SSF50447">
    <property type="entry name" value="Translation proteins"/>
    <property type="match status" value="2"/>
</dbReference>
<dbReference type="Gene3D" id="2.40.30.10">
    <property type="entry name" value="Translation factors"/>
    <property type="match status" value="2"/>
</dbReference>
<dbReference type="InterPro" id="IPR053905">
    <property type="entry name" value="EF-G-like_DII"/>
</dbReference>
<feature type="compositionally biased region" description="Pro residues" evidence="11">
    <location>
        <begin position="252"/>
        <end position="265"/>
    </location>
</feature>
<protein>
    <recommendedName>
        <fullName evidence="2 8">Translation initiation factor IF-2</fullName>
    </recommendedName>
</protein>
<feature type="binding site" evidence="8">
    <location>
        <begin position="495"/>
        <end position="499"/>
    </location>
    <ligand>
        <name>GTP</name>
        <dbReference type="ChEBI" id="CHEBI:37565"/>
    </ligand>
</feature>
<keyword evidence="6 8" id="KW-0648">Protein biosynthesis</keyword>
<evidence type="ECO:0000256" key="3">
    <source>
        <dbReference type="ARBA" id="ARBA00022490"/>
    </source>
</evidence>
<dbReference type="SUPFAM" id="SSF52540">
    <property type="entry name" value="P-loop containing nucleoside triphosphate hydrolases"/>
    <property type="match status" value="1"/>
</dbReference>
<dbReference type="HAMAP" id="MF_00100_B">
    <property type="entry name" value="IF_2_B"/>
    <property type="match status" value="1"/>
</dbReference>
<dbReference type="InterPro" id="IPR036925">
    <property type="entry name" value="TIF_IF2_dom3_sf"/>
</dbReference>
<dbReference type="GO" id="GO:0003743">
    <property type="term" value="F:translation initiation factor activity"/>
    <property type="evidence" value="ECO:0007669"/>
    <property type="project" value="UniProtKB-KW"/>
</dbReference>
<dbReference type="CDD" id="cd03702">
    <property type="entry name" value="IF2_mtIF2_II"/>
    <property type="match status" value="1"/>
</dbReference>
<keyword evidence="10" id="KW-0175">Coiled coil</keyword>
<dbReference type="RefSeq" id="WP_184039502.1">
    <property type="nucleotide sequence ID" value="NZ_BAABAR010000008.1"/>
</dbReference>
<feature type="compositionally biased region" description="Low complexity" evidence="11">
    <location>
        <begin position="266"/>
        <end position="277"/>
    </location>
</feature>
<comment type="caution">
    <text evidence="8">Lacks conserved residue(s) required for the propagation of feature annotation.</text>
</comment>
<proteinExistence type="inferred from homology"/>
<dbReference type="PROSITE" id="PS51722">
    <property type="entry name" value="G_TR_2"/>
    <property type="match status" value="1"/>
</dbReference>
<feature type="domain" description="Tr-type G" evidence="12">
    <location>
        <begin position="439"/>
        <end position="609"/>
    </location>
</feature>
<feature type="compositionally biased region" description="Polar residues" evidence="11">
    <location>
        <begin position="278"/>
        <end position="300"/>
    </location>
</feature>
<feature type="compositionally biased region" description="Basic and acidic residues" evidence="11">
    <location>
        <begin position="302"/>
        <end position="313"/>
    </location>
</feature>
<dbReference type="Proteomes" id="UP000560131">
    <property type="component" value="Unassembled WGS sequence"/>
</dbReference>
<dbReference type="CDD" id="cd03692">
    <property type="entry name" value="mtIF2_IVc"/>
    <property type="match status" value="1"/>
</dbReference>
<feature type="compositionally biased region" description="Low complexity" evidence="11">
    <location>
        <begin position="198"/>
        <end position="211"/>
    </location>
</feature>
<evidence type="ECO:0000256" key="4">
    <source>
        <dbReference type="ARBA" id="ARBA00022540"/>
    </source>
</evidence>
<dbReference type="Gene3D" id="3.40.50.300">
    <property type="entry name" value="P-loop containing nucleotide triphosphate hydrolases"/>
    <property type="match status" value="1"/>
</dbReference>
<feature type="compositionally biased region" description="Polar residues" evidence="11">
    <location>
        <begin position="28"/>
        <end position="40"/>
    </location>
</feature>
<feature type="binding site" evidence="8">
    <location>
        <begin position="549"/>
        <end position="552"/>
    </location>
    <ligand>
        <name>GTP</name>
        <dbReference type="ChEBI" id="CHEBI:37565"/>
    </ligand>
</feature>
<evidence type="ECO:0000256" key="5">
    <source>
        <dbReference type="ARBA" id="ARBA00022741"/>
    </source>
</evidence>
<comment type="similarity">
    <text evidence="1 8 9">Belongs to the TRAFAC class translation factor GTPase superfamily. Classic translation factor GTPase family. IF-2 subfamily.</text>
</comment>
<evidence type="ECO:0000256" key="8">
    <source>
        <dbReference type="HAMAP-Rule" id="MF_00100"/>
    </source>
</evidence>
<dbReference type="Gene3D" id="3.40.50.10050">
    <property type="entry name" value="Translation initiation factor IF- 2, domain 3"/>
    <property type="match status" value="1"/>
</dbReference>
<evidence type="ECO:0000313" key="14">
    <source>
        <dbReference type="Proteomes" id="UP000560131"/>
    </source>
</evidence>
<dbReference type="InterPro" id="IPR044145">
    <property type="entry name" value="IF2_II"/>
</dbReference>
<dbReference type="InterPro" id="IPR000795">
    <property type="entry name" value="T_Tr_GTP-bd_dom"/>
</dbReference>
<comment type="caution">
    <text evidence="13">The sequence shown here is derived from an EMBL/GenBank/DDBJ whole genome shotgun (WGS) entry which is preliminary data.</text>
</comment>
<feature type="compositionally biased region" description="Pro residues" evidence="11">
    <location>
        <begin position="212"/>
        <end position="226"/>
    </location>
</feature>
<dbReference type="InterPro" id="IPR000178">
    <property type="entry name" value="TF_IF2_bacterial-like"/>
</dbReference>
<keyword evidence="5 8" id="KW-0547">Nucleotide-binding</keyword>
<dbReference type="InterPro" id="IPR027417">
    <property type="entry name" value="P-loop_NTPase"/>
</dbReference>
<feature type="compositionally biased region" description="Basic and acidic residues" evidence="11">
    <location>
        <begin position="90"/>
        <end position="141"/>
    </location>
</feature>
<evidence type="ECO:0000256" key="7">
    <source>
        <dbReference type="ARBA" id="ARBA00023134"/>
    </source>
</evidence>
<accession>A0ABR6N8C8</accession>
<gene>
    <name evidence="8" type="primary">infB</name>
    <name evidence="13" type="ORF">FHS97_002977</name>
</gene>
<evidence type="ECO:0000259" key="12">
    <source>
        <dbReference type="PROSITE" id="PS51722"/>
    </source>
</evidence>
<dbReference type="Pfam" id="PF00009">
    <property type="entry name" value="GTP_EFTU"/>
    <property type="match status" value="1"/>
</dbReference>
<dbReference type="PROSITE" id="PS01176">
    <property type="entry name" value="IF2"/>
    <property type="match status" value="1"/>
</dbReference>
<evidence type="ECO:0000256" key="2">
    <source>
        <dbReference type="ARBA" id="ARBA00020675"/>
    </source>
</evidence>
<feature type="compositionally biased region" description="Pro residues" evidence="11">
    <location>
        <begin position="187"/>
        <end position="197"/>
    </location>
</feature>